<dbReference type="GO" id="GO:0003697">
    <property type="term" value="F:single-stranded DNA binding"/>
    <property type="evidence" value="ECO:0007669"/>
    <property type="project" value="InterPro"/>
</dbReference>
<dbReference type="PANTHER" id="PTHR13454">
    <property type="entry name" value="PROTEIN MCM10 HOMOLOG"/>
    <property type="match status" value="1"/>
</dbReference>
<keyword evidence="1" id="KW-0175">Coiled coil</keyword>
<feature type="domain" description="Replication factor Mcm10 C-terminal" evidence="3">
    <location>
        <begin position="1"/>
        <end position="251"/>
    </location>
</feature>
<feature type="region of interest" description="Disordered" evidence="2">
    <location>
        <begin position="74"/>
        <end position="104"/>
    </location>
</feature>
<evidence type="ECO:0000259" key="3">
    <source>
        <dbReference type="SMART" id="SM01280"/>
    </source>
</evidence>
<organism evidence="4 5">
    <name type="scientific">Caenorhabditis japonica</name>
    <dbReference type="NCBI Taxonomy" id="281687"/>
    <lineage>
        <taxon>Eukaryota</taxon>
        <taxon>Metazoa</taxon>
        <taxon>Ecdysozoa</taxon>
        <taxon>Nematoda</taxon>
        <taxon>Chromadorea</taxon>
        <taxon>Rhabditida</taxon>
        <taxon>Rhabditina</taxon>
        <taxon>Rhabditomorpha</taxon>
        <taxon>Rhabditoidea</taxon>
        <taxon>Rhabditidae</taxon>
        <taxon>Peloderinae</taxon>
        <taxon>Caenorhabditis</taxon>
    </lineage>
</organism>
<evidence type="ECO:0000256" key="2">
    <source>
        <dbReference type="SAM" id="MobiDB-lite"/>
    </source>
</evidence>
<dbReference type="GO" id="GO:0043596">
    <property type="term" value="C:nuclear replication fork"/>
    <property type="evidence" value="ECO:0007669"/>
    <property type="project" value="TreeGrafter"/>
</dbReference>
<dbReference type="SMART" id="SM01280">
    <property type="entry name" value="Mcm10"/>
    <property type="match status" value="1"/>
</dbReference>
<dbReference type="InterPro" id="IPR056791">
    <property type="entry name" value="Znf_Mcm10_C"/>
</dbReference>
<dbReference type="GO" id="GO:0003688">
    <property type="term" value="F:DNA replication origin binding"/>
    <property type="evidence" value="ECO:0007669"/>
    <property type="project" value="TreeGrafter"/>
</dbReference>
<keyword evidence="5" id="KW-1185">Reference proteome</keyword>
<dbReference type="InterPro" id="IPR015411">
    <property type="entry name" value="Rep_factor_Mcm10_C"/>
</dbReference>
<evidence type="ECO:0000313" key="5">
    <source>
        <dbReference type="Proteomes" id="UP000005237"/>
    </source>
</evidence>
<dbReference type="AlphaFoldDB" id="A0A8R1DN83"/>
<dbReference type="Proteomes" id="UP000005237">
    <property type="component" value="Unassembled WGS sequence"/>
</dbReference>
<dbReference type="Pfam" id="PF09332">
    <property type="entry name" value="Mcm10"/>
    <property type="match status" value="1"/>
</dbReference>
<protein>
    <submittedName>
        <fullName evidence="4">Mcm10 domain-containing protein</fullName>
    </submittedName>
</protein>
<dbReference type="InterPro" id="IPR040184">
    <property type="entry name" value="Mcm10"/>
</dbReference>
<name>A0A8R1DN83_CAEJA</name>
<sequence length="251" mass="28562">MEEMIEYLASKDKKHESFGEFLKSDTARENKAPGSKLWTMSAGKRPPIGHKDAQEHAARLRAIAILKAKRNEATGGLKRKAAPPPETDVNVKRSKSETTAATSSKMDAIKEMLARKSAHHKEAEKEEADAIQRHLTGMEDREKVETFTTTCMEVKSVKVVTCKQCKYTAHTANAECYKKEHTLVKHTADKRFFKCTGCKKRVVCFELMPVKHCNHCNENKWERVAMRDERKVVLEGENLQLRGEERTFVNS</sequence>
<feature type="compositionally biased region" description="Basic and acidic residues" evidence="2">
    <location>
        <begin position="20"/>
        <end position="31"/>
    </location>
</feature>
<reference evidence="5" key="1">
    <citation type="submission" date="2010-08" db="EMBL/GenBank/DDBJ databases">
        <authorList>
            <consortium name="Caenorhabditis japonica Sequencing Consortium"/>
            <person name="Wilson R.K."/>
        </authorList>
    </citation>
    <scope>NUCLEOTIDE SEQUENCE [LARGE SCALE GENOMIC DNA]</scope>
    <source>
        <strain evidence="5">DF5081</strain>
    </source>
</reference>
<reference evidence="4" key="2">
    <citation type="submission" date="2022-06" db="UniProtKB">
        <authorList>
            <consortium name="EnsemblMetazoa"/>
        </authorList>
    </citation>
    <scope>IDENTIFICATION</scope>
    <source>
        <strain evidence="4">DF5081</strain>
    </source>
</reference>
<feature type="coiled-coil region" evidence="1">
    <location>
        <begin position="106"/>
        <end position="141"/>
    </location>
</feature>
<dbReference type="GO" id="GO:0006270">
    <property type="term" value="P:DNA replication initiation"/>
    <property type="evidence" value="ECO:0007669"/>
    <property type="project" value="InterPro"/>
</dbReference>
<evidence type="ECO:0000256" key="1">
    <source>
        <dbReference type="SAM" id="Coils"/>
    </source>
</evidence>
<feature type="region of interest" description="Disordered" evidence="2">
    <location>
        <begin position="20"/>
        <end position="54"/>
    </location>
</feature>
<accession>A0A8R1DN83</accession>
<evidence type="ECO:0000313" key="4">
    <source>
        <dbReference type="EnsemblMetazoa" id="CJA07458.1"/>
    </source>
</evidence>
<dbReference type="Pfam" id="PF24863">
    <property type="entry name" value="zf-CCCH_Mcm10"/>
    <property type="match status" value="1"/>
</dbReference>
<dbReference type="OMA" id="HTANAEC"/>
<proteinExistence type="predicted"/>
<dbReference type="EnsemblMetazoa" id="CJA07458.1">
    <property type="protein sequence ID" value="CJA07458.1"/>
    <property type="gene ID" value="WBGene00126662"/>
</dbReference>
<dbReference type="PANTHER" id="PTHR13454:SF11">
    <property type="entry name" value="PROTEIN MCM10 HOMOLOG"/>
    <property type="match status" value="1"/>
</dbReference>